<evidence type="ECO:0000256" key="7">
    <source>
        <dbReference type="ARBA" id="ARBA00029447"/>
    </source>
</evidence>
<dbReference type="InterPro" id="IPR003660">
    <property type="entry name" value="HAMP_dom"/>
</dbReference>
<keyword evidence="3 10" id="KW-0812">Transmembrane</keyword>
<dbReference type="OrthoDB" id="9763018at2"/>
<evidence type="ECO:0000256" key="6">
    <source>
        <dbReference type="ARBA" id="ARBA00023224"/>
    </source>
</evidence>
<evidence type="ECO:0000256" key="1">
    <source>
        <dbReference type="ARBA" id="ARBA00004141"/>
    </source>
</evidence>
<keyword evidence="15" id="KW-1185">Reference proteome</keyword>
<protein>
    <submittedName>
        <fullName evidence="13">Methyl-accepting chemotaxis protein</fullName>
    </submittedName>
</protein>
<accession>A0A087I690</accession>
<evidence type="ECO:0000313" key="15">
    <source>
        <dbReference type="Proteomes" id="UP000054370"/>
    </source>
</evidence>
<reference evidence="13" key="2">
    <citation type="journal article" date="2018" name="Genome Biol.">
        <title>SKESA: strategic k-mer extension for scrupulous assemblies.</title>
        <authorList>
            <person name="Souvorov A."/>
            <person name="Agarwala R."/>
            <person name="Lipman D.J."/>
        </authorList>
    </citation>
    <scope>NUCLEOTIDE SEQUENCE</scope>
    <source>
        <strain evidence="13">BCW_3452</strain>
    </source>
</reference>
<dbReference type="Pfam" id="PF00015">
    <property type="entry name" value="MCPsignal"/>
    <property type="match status" value="1"/>
</dbReference>
<dbReference type="InterPro" id="IPR004089">
    <property type="entry name" value="MCPsignal_dom"/>
</dbReference>
<sequence>MLEKYKNQSVGFQLKLVITLCLIIAFGGTATLVYRNASDVLLENTLREHQSKVESMAATIAGQFDAYLQTAKVLESTFRNGYLAGIYVEDYQVDFNGKSLRNITQYGESLINDTKLVDSFTRDTGAVATIFAPFGDDFIRVSTSLKNPSGQRVVGTTLGYNHPAYQKLRAGQAYYAQVKLFGESYITYYSPILDAQNKVTGVSFIGLPVQKATEDLFSALNQVKWGDTGYTIVVDNEQSNLGKYLLHPTRTQHDPSIIDTADYDGNKPYVAIFENKSGLIRYRHEYQGTVGEKYLVYTEIPGWNWKLLGGTFISEVTKGSQTLLKLIIAIATAVAVATFAILTFAINRNLHPLTTLNALMARLAKGEVSIQIASTGQPSKNEITNLTNGVANMANQLNMLVGEIRQTAETVYIASHSVSEDAGNNLSQADRQQEQVEQVVTAIEEMATSAQSVAQQVESIADNVRSANEDSQSGLSLVEGVCIDVAELNDQLDRSAHAIKQVNTDSESIQTVTKMIDEIAEQTNLLALNAAIEAARAGEQGRGFAVVADEVRTLAHRTQTSVKDVVQIIEKLKASTGNAVGLMSQSQQSANQVLDKAQEAGSSLEAIASQVHAIAAQAETIAATSEQQAQVSQEIAANAHSISDLNRQSRATSAQTSESAEELQKQANSLKSQVDFFH</sequence>
<dbReference type="SMART" id="SM00283">
    <property type="entry name" value="MA"/>
    <property type="match status" value="1"/>
</dbReference>
<dbReference type="GO" id="GO:0006935">
    <property type="term" value="P:chemotaxis"/>
    <property type="evidence" value="ECO:0007669"/>
    <property type="project" value="InterPro"/>
</dbReference>
<dbReference type="InterPro" id="IPR004090">
    <property type="entry name" value="Chemotax_Me-accpt_rcpt"/>
</dbReference>
<evidence type="ECO:0000313" key="14">
    <source>
        <dbReference type="EMBL" id="PNM68317.1"/>
    </source>
</evidence>
<proteinExistence type="inferred from homology"/>
<feature type="transmembrane region" description="Helical" evidence="10">
    <location>
        <begin position="12"/>
        <end position="34"/>
    </location>
</feature>
<evidence type="ECO:0000256" key="2">
    <source>
        <dbReference type="ARBA" id="ARBA00004533"/>
    </source>
</evidence>
<dbReference type="GeneID" id="93894348"/>
<keyword evidence="5 10" id="KW-0472">Membrane</keyword>
<reference evidence="13" key="3">
    <citation type="submission" date="2019-01" db="EMBL/GenBank/DDBJ databases">
        <authorList>
            <consortium name="NCBI Pathogen Detection Project"/>
        </authorList>
    </citation>
    <scope>NUCLEOTIDE SEQUENCE</scope>
    <source>
        <strain evidence="13">BCW_3452</strain>
    </source>
</reference>
<dbReference type="EMBL" id="LOSH02000004">
    <property type="protein sequence ID" value="PNM68317.1"/>
    <property type="molecule type" value="Genomic_DNA"/>
</dbReference>
<evidence type="ECO:0000256" key="10">
    <source>
        <dbReference type="SAM" id="Phobius"/>
    </source>
</evidence>
<dbReference type="GO" id="GO:0007165">
    <property type="term" value="P:signal transduction"/>
    <property type="evidence" value="ECO:0007669"/>
    <property type="project" value="UniProtKB-KW"/>
</dbReference>
<evidence type="ECO:0000256" key="4">
    <source>
        <dbReference type="ARBA" id="ARBA00022989"/>
    </source>
</evidence>
<dbReference type="Pfam" id="PF17201">
    <property type="entry name" value="Cache_3-Cache_2"/>
    <property type="match status" value="1"/>
</dbReference>
<comment type="subcellular location">
    <subcellularLocation>
        <location evidence="2">Cell inner membrane</location>
    </subcellularLocation>
    <subcellularLocation>
        <location evidence="1">Membrane</location>
        <topology evidence="1">Multi-pass membrane protein</topology>
    </subcellularLocation>
</comment>
<dbReference type="SUPFAM" id="SSF103190">
    <property type="entry name" value="Sensory domain-like"/>
    <property type="match status" value="1"/>
</dbReference>
<dbReference type="Proteomes" id="UP000054370">
    <property type="component" value="Unassembled WGS sequence"/>
</dbReference>
<dbReference type="PROSITE" id="PS50111">
    <property type="entry name" value="CHEMOTAXIS_TRANSDUC_2"/>
    <property type="match status" value="1"/>
</dbReference>
<evidence type="ECO:0000313" key="13">
    <source>
        <dbReference type="EMBL" id="HAS8542605.1"/>
    </source>
</evidence>
<dbReference type="PRINTS" id="PR00260">
    <property type="entry name" value="CHEMTRNSDUCR"/>
</dbReference>
<gene>
    <name evidence="14" type="ORF">AL548_019780</name>
    <name evidence="13" type="ORF">I7730_22710</name>
</gene>
<dbReference type="InterPro" id="IPR033462">
    <property type="entry name" value="Cache_3-Cache_2"/>
</dbReference>
<organism evidence="13">
    <name type="scientific">Vibrio vulnificus</name>
    <dbReference type="NCBI Taxonomy" id="672"/>
    <lineage>
        <taxon>Bacteria</taxon>
        <taxon>Pseudomonadati</taxon>
        <taxon>Pseudomonadota</taxon>
        <taxon>Gammaproteobacteria</taxon>
        <taxon>Vibrionales</taxon>
        <taxon>Vibrionaceae</taxon>
        <taxon>Vibrio</taxon>
    </lineage>
</organism>
<keyword evidence="6 8" id="KW-0807">Transducer</keyword>
<dbReference type="AlphaFoldDB" id="A0A087I690"/>
<keyword evidence="4 10" id="KW-1133">Transmembrane helix</keyword>
<dbReference type="RefSeq" id="WP_017428832.1">
    <property type="nucleotide sequence ID" value="NZ_CP014636.1"/>
</dbReference>
<dbReference type="CDD" id="cd11386">
    <property type="entry name" value="MCP_signal"/>
    <property type="match status" value="1"/>
</dbReference>
<name>A0A087I690_VIBVL</name>
<evidence type="ECO:0000256" key="3">
    <source>
        <dbReference type="ARBA" id="ARBA00022692"/>
    </source>
</evidence>
<dbReference type="Proteomes" id="UP000863257">
    <property type="component" value="Unassembled WGS sequence"/>
</dbReference>
<evidence type="ECO:0000256" key="5">
    <source>
        <dbReference type="ARBA" id="ARBA00023136"/>
    </source>
</evidence>
<dbReference type="InterPro" id="IPR029151">
    <property type="entry name" value="Sensor-like_sf"/>
</dbReference>
<feature type="compositionally biased region" description="Polar residues" evidence="9">
    <location>
        <begin position="643"/>
        <end position="658"/>
    </location>
</feature>
<feature type="domain" description="HAMP" evidence="12">
    <location>
        <begin position="347"/>
        <end position="402"/>
    </location>
</feature>
<feature type="transmembrane region" description="Helical" evidence="10">
    <location>
        <begin position="323"/>
        <end position="346"/>
    </location>
</feature>
<dbReference type="GO" id="GO:0005886">
    <property type="term" value="C:plasma membrane"/>
    <property type="evidence" value="ECO:0007669"/>
    <property type="project" value="UniProtKB-SubCell"/>
</dbReference>
<dbReference type="PANTHER" id="PTHR32089">
    <property type="entry name" value="METHYL-ACCEPTING CHEMOTAXIS PROTEIN MCPB"/>
    <property type="match status" value="1"/>
</dbReference>
<evidence type="ECO:0000256" key="9">
    <source>
        <dbReference type="SAM" id="MobiDB-lite"/>
    </source>
</evidence>
<feature type="domain" description="Methyl-accepting transducer" evidence="11">
    <location>
        <begin position="407"/>
        <end position="643"/>
    </location>
</feature>
<evidence type="ECO:0000256" key="8">
    <source>
        <dbReference type="PROSITE-ProRule" id="PRU00284"/>
    </source>
</evidence>
<reference evidence="14 15" key="1">
    <citation type="submission" date="2017-12" db="EMBL/GenBank/DDBJ databases">
        <title>FDA dAtabase for Regulatory Grade micrObial Sequences (FDA-ARGOS): Supporting development and validation of Infectious Disease Dx tests.</title>
        <authorList>
            <person name="Hoffmann M."/>
            <person name="Allard M."/>
            <person name="Evans P."/>
            <person name="Brown E."/>
            <person name="Tallon L.J."/>
            <person name="Sadzewicz L."/>
            <person name="Sengamalay N."/>
            <person name="Ott S."/>
            <person name="Godinez A."/>
            <person name="Nagaraj S."/>
            <person name="Vavikolanu K."/>
            <person name="Aluvathingal J."/>
            <person name="Nadendla S."/>
            <person name="Hobson J."/>
            <person name="Sichtig H."/>
        </authorList>
    </citation>
    <scope>NUCLEOTIDE SEQUENCE [LARGE SCALE GENOMIC DNA]</scope>
    <source>
        <strain evidence="15">ATCC 29307</strain>
        <strain evidence="14">FDAARGOS_118</strain>
    </source>
</reference>
<dbReference type="CDD" id="cd12912">
    <property type="entry name" value="PDC2_MCP_like"/>
    <property type="match status" value="1"/>
</dbReference>
<dbReference type="SUPFAM" id="SSF58104">
    <property type="entry name" value="Methyl-accepting chemotaxis protein (MCP) signaling domain"/>
    <property type="match status" value="1"/>
</dbReference>
<dbReference type="GO" id="GO:0004888">
    <property type="term" value="F:transmembrane signaling receptor activity"/>
    <property type="evidence" value="ECO:0007669"/>
    <property type="project" value="InterPro"/>
</dbReference>
<comment type="caution">
    <text evidence="13">The sequence shown here is derived from an EMBL/GenBank/DDBJ whole genome shotgun (WGS) entry which is preliminary data.</text>
</comment>
<evidence type="ECO:0000259" key="11">
    <source>
        <dbReference type="PROSITE" id="PS50111"/>
    </source>
</evidence>
<dbReference type="PROSITE" id="PS50885">
    <property type="entry name" value="HAMP"/>
    <property type="match status" value="1"/>
</dbReference>
<dbReference type="FunFam" id="1.10.287.950:FF:000001">
    <property type="entry name" value="Methyl-accepting chemotaxis sensory transducer"/>
    <property type="match status" value="1"/>
</dbReference>
<feature type="region of interest" description="Disordered" evidence="9">
    <location>
        <begin position="643"/>
        <end position="678"/>
    </location>
</feature>
<comment type="similarity">
    <text evidence="7">Belongs to the methyl-accepting chemotaxis (MCP) protein family.</text>
</comment>
<dbReference type="Gene3D" id="1.10.287.950">
    <property type="entry name" value="Methyl-accepting chemotaxis protein"/>
    <property type="match status" value="1"/>
</dbReference>
<dbReference type="EMBL" id="DACRBY010000044">
    <property type="protein sequence ID" value="HAS8542605.1"/>
    <property type="molecule type" value="Genomic_DNA"/>
</dbReference>
<evidence type="ECO:0000259" key="12">
    <source>
        <dbReference type="PROSITE" id="PS50885"/>
    </source>
</evidence>
<dbReference type="PANTHER" id="PTHR32089:SF119">
    <property type="entry name" value="METHYL-ACCEPTING CHEMOTAXIS PROTEIN CTPL"/>
    <property type="match status" value="1"/>
</dbReference>
<dbReference type="Gene3D" id="3.30.450.20">
    <property type="entry name" value="PAS domain"/>
    <property type="match status" value="1"/>
</dbReference>